<dbReference type="AlphaFoldDB" id="A0AA39V946"/>
<evidence type="ECO:0000313" key="2">
    <source>
        <dbReference type="EMBL" id="KAK0514410.1"/>
    </source>
</evidence>
<name>A0AA39V946_9LECA</name>
<evidence type="ECO:0000313" key="3">
    <source>
        <dbReference type="Proteomes" id="UP001166286"/>
    </source>
</evidence>
<protein>
    <submittedName>
        <fullName evidence="2">Uncharacterized protein</fullName>
    </submittedName>
</protein>
<keyword evidence="1" id="KW-0472">Membrane</keyword>
<evidence type="ECO:0000256" key="1">
    <source>
        <dbReference type="SAM" id="Phobius"/>
    </source>
</evidence>
<organism evidence="2 3">
    <name type="scientific">Cladonia borealis</name>
    <dbReference type="NCBI Taxonomy" id="184061"/>
    <lineage>
        <taxon>Eukaryota</taxon>
        <taxon>Fungi</taxon>
        <taxon>Dikarya</taxon>
        <taxon>Ascomycota</taxon>
        <taxon>Pezizomycotina</taxon>
        <taxon>Lecanoromycetes</taxon>
        <taxon>OSLEUM clade</taxon>
        <taxon>Lecanoromycetidae</taxon>
        <taxon>Lecanorales</taxon>
        <taxon>Lecanorineae</taxon>
        <taxon>Cladoniaceae</taxon>
        <taxon>Cladonia</taxon>
    </lineage>
</organism>
<gene>
    <name evidence="2" type="ORF">JMJ35_003027</name>
</gene>
<reference evidence="2" key="1">
    <citation type="submission" date="2023-03" db="EMBL/GenBank/DDBJ databases">
        <title>Complete genome of Cladonia borealis.</title>
        <authorList>
            <person name="Park H."/>
        </authorList>
    </citation>
    <scope>NUCLEOTIDE SEQUENCE</scope>
    <source>
        <strain evidence="2">ANT050790</strain>
    </source>
</reference>
<accession>A0AA39V946</accession>
<keyword evidence="1" id="KW-1133">Transmembrane helix</keyword>
<feature type="transmembrane region" description="Helical" evidence="1">
    <location>
        <begin position="23"/>
        <end position="48"/>
    </location>
</feature>
<dbReference type="EMBL" id="JAFEKC020000005">
    <property type="protein sequence ID" value="KAK0514410.1"/>
    <property type="molecule type" value="Genomic_DNA"/>
</dbReference>
<comment type="caution">
    <text evidence="2">The sequence shown here is derived from an EMBL/GenBank/DDBJ whole genome shotgun (WGS) entry which is preliminary data.</text>
</comment>
<keyword evidence="1" id="KW-0812">Transmembrane</keyword>
<dbReference type="Proteomes" id="UP001166286">
    <property type="component" value="Unassembled WGS sequence"/>
</dbReference>
<keyword evidence="3" id="KW-1185">Reference proteome</keyword>
<sequence>MDGDVALLTVHMEFMSSLLTPNFVIGTWVAAFVAILALVGIIGPVLIWRASRTERHLAISAIDDDDNTFRSRGIHAGPGIWLFQRMRAPILNLAPASFEEIISLSLDVVKEPISTTNWVQFGMRFRRPGFLESDHDSDDVETVTPEPFGPLFGVTGKVEGRVTAGDEVPVLKFQLAPSKDLRKLEPDVLHIREIFLLSVGCIRLHSGGYCSLFESEMAADDESSDSDDQDVMASRRLRYTGTPARKKQSRGYYHRDRERYHAGLDAYKLVLADEFDAAFVEKAKPFNATGEHLKVLSRVKYSSSLSADLEEYKRRTYVPAESPWIRLSSEESHQGQAFIVRADAQEMAHSLLQILWHPESYLLGSSRHAIGMRLLTNSASRFLGVAERISKGIHSVGLGNAERTMLQEVLEPAIRKAERDTVDRTSTASMYKLDQVLGQLGQRDDKLIIDRMVGILMLTNEEFQELLYQSLRHLQDTPLSVVQVDLRAATIKIPSAFGFMQTFVLDLDSIYPSKERSHDTQSVPYSAVVLAALKGCLRSYMLRQCFNSGPLLRMVDQCSDVVLLE</sequence>
<proteinExistence type="predicted"/>